<gene>
    <name evidence="2" type="ORF">CR513_50171</name>
</gene>
<evidence type="ECO:0000256" key="1">
    <source>
        <dbReference type="SAM" id="MobiDB-lite"/>
    </source>
</evidence>
<dbReference type="AlphaFoldDB" id="A0A371EX61"/>
<protein>
    <submittedName>
        <fullName evidence="2">Uncharacterized protein</fullName>
    </submittedName>
</protein>
<evidence type="ECO:0000313" key="2">
    <source>
        <dbReference type="EMBL" id="RDX70576.1"/>
    </source>
</evidence>
<feature type="non-terminal residue" evidence="2">
    <location>
        <position position="1"/>
    </location>
</feature>
<proteinExistence type="predicted"/>
<accession>A0A371EX61</accession>
<reference evidence="2" key="1">
    <citation type="submission" date="2018-05" db="EMBL/GenBank/DDBJ databases">
        <title>Draft genome of Mucuna pruriens seed.</title>
        <authorList>
            <person name="Nnadi N.E."/>
            <person name="Vos R."/>
            <person name="Hasami M.H."/>
            <person name="Devisetty U.K."/>
            <person name="Aguiy J.C."/>
        </authorList>
    </citation>
    <scope>NUCLEOTIDE SEQUENCE [LARGE SCALE GENOMIC DNA]</scope>
    <source>
        <strain evidence="2">JCA_2017</strain>
    </source>
</reference>
<sequence length="208" mass="23640">MAMEGNNAPADICGTLSGWQMDKKVEERRHKAEGVKIQISISDLNLRPSYQTIQIQSKIPALRIRLGSFKAFEPLIGLTELETTISSGLKSRDQIKRTQSTMSGEKEDSTIMSRTSGKRTRTICGVQKTKAHKEKMMENEWQASKQDLEESWGPTVTPEPQIMTPTSRLFHTYNSYPSNRKITAPMALEIYTSHPLSSKKLFFMYQSY</sequence>
<dbReference type="EMBL" id="QJKJ01011652">
    <property type="protein sequence ID" value="RDX70576.1"/>
    <property type="molecule type" value="Genomic_DNA"/>
</dbReference>
<comment type="caution">
    <text evidence="2">The sequence shown here is derived from an EMBL/GenBank/DDBJ whole genome shotgun (WGS) entry which is preliminary data.</text>
</comment>
<evidence type="ECO:0000313" key="3">
    <source>
        <dbReference type="Proteomes" id="UP000257109"/>
    </source>
</evidence>
<organism evidence="2 3">
    <name type="scientific">Mucuna pruriens</name>
    <name type="common">Velvet bean</name>
    <name type="synonym">Dolichos pruriens</name>
    <dbReference type="NCBI Taxonomy" id="157652"/>
    <lineage>
        <taxon>Eukaryota</taxon>
        <taxon>Viridiplantae</taxon>
        <taxon>Streptophyta</taxon>
        <taxon>Embryophyta</taxon>
        <taxon>Tracheophyta</taxon>
        <taxon>Spermatophyta</taxon>
        <taxon>Magnoliopsida</taxon>
        <taxon>eudicotyledons</taxon>
        <taxon>Gunneridae</taxon>
        <taxon>Pentapetalae</taxon>
        <taxon>rosids</taxon>
        <taxon>fabids</taxon>
        <taxon>Fabales</taxon>
        <taxon>Fabaceae</taxon>
        <taxon>Papilionoideae</taxon>
        <taxon>50 kb inversion clade</taxon>
        <taxon>NPAAA clade</taxon>
        <taxon>indigoferoid/millettioid clade</taxon>
        <taxon>Phaseoleae</taxon>
        <taxon>Mucuna</taxon>
    </lineage>
</organism>
<feature type="region of interest" description="Disordered" evidence="1">
    <location>
        <begin position="92"/>
        <end position="119"/>
    </location>
</feature>
<dbReference type="Proteomes" id="UP000257109">
    <property type="component" value="Unassembled WGS sequence"/>
</dbReference>
<name>A0A371EX61_MUCPR</name>
<keyword evidence="3" id="KW-1185">Reference proteome</keyword>